<sequence>MCANYRCPSLNGNDHVTQPTMCLVCGKILCSQSYCCQRTVNDEKLGACSYHMKECVGKSGMFLRMRDCQIIMLTSRKRGAYKAAPYVDSYGETDNGFRRGNPLFLHSEMYKRFKRIWLHQEVAEEIINQYDINHRNINFEWNHF</sequence>
<reference evidence="2" key="1">
    <citation type="submission" date="2022-11" db="UniProtKB">
        <authorList>
            <consortium name="WormBaseParasite"/>
        </authorList>
    </citation>
    <scope>IDENTIFICATION</scope>
</reference>
<protein>
    <submittedName>
        <fullName evidence="2">E3 ubiquitin-protein ligase</fullName>
    </submittedName>
</protein>
<dbReference type="Proteomes" id="UP000887579">
    <property type="component" value="Unplaced"/>
</dbReference>
<evidence type="ECO:0000313" key="2">
    <source>
        <dbReference type="WBParaSite" id="ES5_v2.g28457.t1"/>
    </source>
</evidence>
<name>A0AC34GFJ1_9BILA</name>
<dbReference type="WBParaSite" id="ES5_v2.g28457.t1">
    <property type="protein sequence ID" value="ES5_v2.g28457.t1"/>
    <property type="gene ID" value="ES5_v2.g28457"/>
</dbReference>
<accession>A0AC34GFJ1</accession>
<evidence type="ECO:0000313" key="1">
    <source>
        <dbReference type="Proteomes" id="UP000887579"/>
    </source>
</evidence>
<organism evidence="1 2">
    <name type="scientific">Panagrolaimus sp. ES5</name>
    <dbReference type="NCBI Taxonomy" id="591445"/>
    <lineage>
        <taxon>Eukaryota</taxon>
        <taxon>Metazoa</taxon>
        <taxon>Ecdysozoa</taxon>
        <taxon>Nematoda</taxon>
        <taxon>Chromadorea</taxon>
        <taxon>Rhabditida</taxon>
        <taxon>Tylenchina</taxon>
        <taxon>Panagrolaimomorpha</taxon>
        <taxon>Panagrolaimoidea</taxon>
        <taxon>Panagrolaimidae</taxon>
        <taxon>Panagrolaimus</taxon>
    </lineage>
</organism>
<proteinExistence type="predicted"/>